<evidence type="ECO:0000259" key="17">
    <source>
        <dbReference type="Pfam" id="PF00291"/>
    </source>
</evidence>
<dbReference type="PANTHER" id="PTHR10314">
    <property type="entry name" value="CYSTATHIONINE BETA-SYNTHASE"/>
    <property type="match status" value="1"/>
</dbReference>
<keyword evidence="8" id="KW-1000">Mitochondrion outer membrane</keyword>
<dbReference type="InterPro" id="IPR036052">
    <property type="entry name" value="TrpB-like_PALP_sf"/>
</dbReference>
<keyword evidence="5" id="KW-0028">Amino-acid biosynthesis</keyword>
<evidence type="ECO:0000256" key="8">
    <source>
        <dbReference type="ARBA" id="ARBA00022787"/>
    </source>
</evidence>
<accession>G7DXV1</accession>
<keyword evidence="13" id="KW-0198">Cysteine biosynthesis</keyword>
<evidence type="ECO:0000256" key="11">
    <source>
        <dbReference type="ARBA" id="ARBA00023128"/>
    </source>
</evidence>
<dbReference type="FunFam" id="3.40.50.1100:FF:000096">
    <property type="entry name" value="Related to cysteine synthase"/>
    <property type="match status" value="1"/>
</dbReference>
<evidence type="ECO:0000256" key="7">
    <source>
        <dbReference type="ARBA" id="ARBA00022692"/>
    </source>
</evidence>
<evidence type="ECO:0000256" key="14">
    <source>
        <dbReference type="ARBA" id="ARBA00047931"/>
    </source>
</evidence>
<dbReference type="Proteomes" id="UP000009131">
    <property type="component" value="Unassembled WGS sequence"/>
</dbReference>
<evidence type="ECO:0000256" key="15">
    <source>
        <dbReference type="ARBA" id="ARBA00078545"/>
    </source>
</evidence>
<dbReference type="InterPro" id="IPR001216">
    <property type="entry name" value="P-phosphate_BS"/>
</dbReference>
<name>G7DXV1_MIXOS</name>
<dbReference type="HOGENOM" id="CLU_021018_1_0_1"/>
<reference evidence="18 19" key="1">
    <citation type="journal article" date="2011" name="J. Gen. Appl. Microbiol.">
        <title>Draft genome sequencing of the enigmatic basidiomycete Mixia osmundae.</title>
        <authorList>
            <person name="Nishida H."/>
            <person name="Nagatsuka Y."/>
            <person name="Sugiyama J."/>
        </authorList>
    </citation>
    <scope>NUCLEOTIDE SEQUENCE [LARGE SCALE GENOMIC DNA]</scope>
    <source>
        <strain evidence="19">CBS 9802 / IAM 14324 / JCM 22182 / KY 12970</strain>
    </source>
</reference>
<dbReference type="EC" id="2.5.1.47" evidence="4"/>
<dbReference type="GO" id="GO:0005741">
    <property type="term" value="C:mitochondrial outer membrane"/>
    <property type="evidence" value="ECO:0007669"/>
    <property type="project" value="UniProtKB-SubCell"/>
</dbReference>
<dbReference type="GO" id="GO:0006535">
    <property type="term" value="P:cysteine biosynthetic process from serine"/>
    <property type="evidence" value="ECO:0007669"/>
    <property type="project" value="InterPro"/>
</dbReference>
<evidence type="ECO:0000256" key="5">
    <source>
        <dbReference type="ARBA" id="ARBA00022605"/>
    </source>
</evidence>
<gene>
    <name evidence="18" type="primary">Mo02065</name>
    <name evidence="18" type="ORF">E5Q_02065</name>
</gene>
<evidence type="ECO:0000256" key="9">
    <source>
        <dbReference type="ARBA" id="ARBA00022898"/>
    </source>
</evidence>
<proteinExistence type="inferred from homology"/>
<keyword evidence="6" id="KW-0808">Transferase</keyword>
<keyword evidence="19" id="KW-1185">Reference proteome</keyword>
<dbReference type="InterPro" id="IPR001926">
    <property type="entry name" value="TrpB-like_PALP"/>
</dbReference>
<evidence type="ECO:0000256" key="13">
    <source>
        <dbReference type="ARBA" id="ARBA00023192"/>
    </source>
</evidence>
<protein>
    <recommendedName>
        <fullName evidence="4">cysteine synthase</fullName>
        <ecNumber evidence="4">2.5.1.47</ecNumber>
    </recommendedName>
    <alternativeName>
        <fullName evidence="15">Cysteine synthase-like protein</fullName>
    </alternativeName>
</protein>
<dbReference type="OMA" id="WMADYGF"/>
<sequence>MSSRYAGIHTNLSVPAWLSPTRWSHSFQEVLNRLGLSRDLLLGLSIGITFSLTSTGLALWARDRWKRMLRQRQTWRPIEIRSSEIVDGVTGLIGNTPLVRIKSLSELTGVDILGKAEFLNPAGSPKDRVALELIQSAEDAGLLHPNTDSCIYEGTVGSTGISIATVARAKGYQACIIMPDDVAKEKSLLLEKLGAQVQKVRPVSIVDKQHYVNLARSRALHHGLTQLIGPDPAIDPTPAMGYRKAQPRSDEVVTTDADHDAVFHENTPKGHEDDLEKLPRGFFADQFENLANYEAHLKTTGPEIWRQTNGEIDAFVAGAGTGGTLAGVGRYLKGYDDSIKLVLADPQGSGLFNKVKQGVMYASTEAEGKRRRHQVDSIVEGIGINRITRNFDQVVSFIDDAISVTDAEAVAMSRHLAYNDGLFLGSSSAVNLVAAVKYAKTLKGALLKTVSEGRERSVIVTILCDSGARHLSRFWNDEYLTSMGIPITASLEGII</sequence>
<evidence type="ECO:0000256" key="10">
    <source>
        <dbReference type="ARBA" id="ARBA00022989"/>
    </source>
</evidence>
<dbReference type="eggNOG" id="KOG1481">
    <property type="taxonomic scope" value="Eukaryota"/>
</dbReference>
<evidence type="ECO:0000256" key="4">
    <source>
        <dbReference type="ARBA" id="ARBA00012681"/>
    </source>
</evidence>
<evidence type="ECO:0000313" key="19">
    <source>
        <dbReference type="Proteomes" id="UP000009131"/>
    </source>
</evidence>
<comment type="subcellular location">
    <subcellularLocation>
        <location evidence="2">Mitochondrion outer membrane</location>
        <topology evidence="2">Single-pass membrane protein</topology>
    </subcellularLocation>
</comment>
<evidence type="ECO:0000256" key="16">
    <source>
        <dbReference type="SAM" id="Phobius"/>
    </source>
</evidence>
<dbReference type="CDD" id="cd01561">
    <property type="entry name" value="CBS_like"/>
    <property type="match status" value="1"/>
</dbReference>
<keyword evidence="12 16" id="KW-0472">Membrane</keyword>
<evidence type="ECO:0000256" key="3">
    <source>
        <dbReference type="ARBA" id="ARBA00007103"/>
    </source>
</evidence>
<keyword evidence="10 16" id="KW-1133">Transmembrane helix</keyword>
<evidence type="ECO:0000256" key="6">
    <source>
        <dbReference type="ARBA" id="ARBA00022679"/>
    </source>
</evidence>
<feature type="domain" description="Tryptophan synthase beta chain-like PALP" evidence="17">
    <location>
        <begin position="89"/>
        <end position="445"/>
    </location>
</feature>
<keyword evidence="11" id="KW-0496">Mitochondrion</keyword>
<evidence type="ECO:0000313" key="18">
    <source>
        <dbReference type="EMBL" id="GAA95411.1"/>
    </source>
</evidence>
<keyword evidence="9" id="KW-0663">Pyridoxal phosphate</keyword>
<dbReference type="FunFam" id="3.40.50.1100:FF:000016">
    <property type="entry name" value="Cysteine synthase A"/>
    <property type="match status" value="1"/>
</dbReference>
<dbReference type="GO" id="GO:0004124">
    <property type="term" value="F:cysteine synthase activity"/>
    <property type="evidence" value="ECO:0007669"/>
    <property type="project" value="UniProtKB-EC"/>
</dbReference>
<comment type="caution">
    <text evidence="18">The sequence shown here is derived from an EMBL/GenBank/DDBJ whole genome shotgun (WGS) entry which is preliminary data.</text>
</comment>
<reference evidence="18 19" key="2">
    <citation type="journal article" date="2012" name="Open Biol.">
        <title>Characteristics of nucleosomes and linker DNA regions on the genome of the basidiomycete Mixia osmundae revealed by mono- and dinucleosome mapping.</title>
        <authorList>
            <person name="Nishida H."/>
            <person name="Kondo S."/>
            <person name="Matsumoto T."/>
            <person name="Suzuki Y."/>
            <person name="Yoshikawa H."/>
            <person name="Taylor T.D."/>
            <person name="Sugiyama J."/>
        </authorList>
    </citation>
    <scope>NUCLEOTIDE SEQUENCE [LARGE SCALE GENOMIC DNA]</scope>
    <source>
        <strain evidence="19">CBS 9802 / IAM 14324 / JCM 22182 / KY 12970</strain>
    </source>
</reference>
<dbReference type="OrthoDB" id="10259545at2759"/>
<evidence type="ECO:0000256" key="1">
    <source>
        <dbReference type="ARBA" id="ARBA00001933"/>
    </source>
</evidence>
<comment type="catalytic activity">
    <reaction evidence="14">
        <text>O-acetyl-L-serine + hydrogen sulfide = L-cysteine + acetate</text>
        <dbReference type="Rhea" id="RHEA:14829"/>
        <dbReference type="ChEBI" id="CHEBI:29919"/>
        <dbReference type="ChEBI" id="CHEBI:30089"/>
        <dbReference type="ChEBI" id="CHEBI:35235"/>
        <dbReference type="ChEBI" id="CHEBI:58340"/>
        <dbReference type="EC" id="2.5.1.47"/>
    </reaction>
</comment>
<evidence type="ECO:0000256" key="12">
    <source>
        <dbReference type="ARBA" id="ARBA00023136"/>
    </source>
</evidence>
<dbReference type="InterPro" id="IPR050214">
    <property type="entry name" value="Cys_Synth/Cystath_Beta-Synth"/>
</dbReference>
<dbReference type="STRING" id="764103.G7DXV1"/>
<dbReference type="FunCoup" id="G7DXV1">
    <property type="interactions" value="212"/>
</dbReference>
<dbReference type="PROSITE" id="PS00901">
    <property type="entry name" value="CYS_SYNTHASE"/>
    <property type="match status" value="1"/>
</dbReference>
<dbReference type="Pfam" id="PF00291">
    <property type="entry name" value="PALP"/>
    <property type="match status" value="1"/>
</dbReference>
<dbReference type="Gene3D" id="3.40.50.1100">
    <property type="match status" value="4"/>
</dbReference>
<dbReference type="AlphaFoldDB" id="G7DXV1"/>
<dbReference type="EMBL" id="BABT02000062">
    <property type="protein sequence ID" value="GAA95411.1"/>
    <property type="molecule type" value="Genomic_DNA"/>
</dbReference>
<dbReference type="SUPFAM" id="SSF53686">
    <property type="entry name" value="Tryptophan synthase beta subunit-like PLP-dependent enzymes"/>
    <property type="match status" value="1"/>
</dbReference>
<organism evidence="18 19">
    <name type="scientific">Mixia osmundae (strain CBS 9802 / IAM 14324 / JCM 22182 / KY 12970)</name>
    <dbReference type="NCBI Taxonomy" id="764103"/>
    <lineage>
        <taxon>Eukaryota</taxon>
        <taxon>Fungi</taxon>
        <taxon>Dikarya</taxon>
        <taxon>Basidiomycota</taxon>
        <taxon>Pucciniomycotina</taxon>
        <taxon>Mixiomycetes</taxon>
        <taxon>Mixiales</taxon>
        <taxon>Mixiaceae</taxon>
        <taxon>Mixia</taxon>
    </lineage>
</organism>
<feature type="transmembrane region" description="Helical" evidence="16">
    <location>
        <begin position="40"/>
        <end position="61"/>
    </location>
</feature>
<keyword evidence="7 16" id="KW-0812">Transmembrane</keyword>
<comment type="similarity">
    <text evidence="3">Belongs to the cysteine synthase/cystathionine beta-synthase family.</text>
</comment>
<comment type="cofactor">
    <cofactor evidence="1">
        <name>pyridoxal 5'-phosphate</name>
        <dbReference type="ChEBI" id="CHEBI:597326"/>
    </cofactor>
</comment>
<dbReference type="InParanoid" id="G7DXV1"/>
<dbReference type="RefSeq" id="XP_014569931.1">
    <property type="nucleotide sequence ID" value="XM_014714445.1"/>
</dbReference>
<evidence type="ECO:0000256" key="2">
    <source>
        <dbReference type="ARBA" id="ARBA00004572"/>
    </source>
</evidence>